<sequence length="332" mass="38576">MHYTNKANLRLPIVAWLLADTYDFNPKEKQISATGLLKSVRQNVMGQHVIKENLEIRDVMDLYKARRGHAIHDSVEMTWNSPTLRKAGLDFFKIDNKKVVVNPPAPVKGKLNLFMEQRRTIKMYGWTVSGKFDMVCNGVLEDYKTTSTYSYNKPDKVFDFRFQASVYKRIFPDFITKDYFYICYMFNDWRKADAEKNPDYPQSDIVYERYDFLPDEELDDYIETRLMGIERGLETKDFADLPQCTSKELWQTGETVHKYFKDPKKTDGRATMATHTTSNKTLADLRAAKAKNGTGIIKAYPPLAIGCNYCPARFADCSQYLTLKKQNLIKEK</sequence>
<accession>A0A2I7REK6</accession>
<evidence type="ECO:0000313" key="2">
    <source>
        <dbReference type="Proteomes" id="UP000267376"/>
    </source>
</evidence>
<protein>
    <recommendedName>
        <fullName evidence="3">PD-(D/E)XK nuclease superfamily protein</fullName>
    </recommendedName>
</protein>
<organism evidence="1 2">
    <name type="scientific">Vibrio phage 1.169.O._10N.261.52.B1</name>
    <dbReference type="NCBI Taxonomy" id="1881213"/>
    <lineage>
        <taxon>Viruses</taxon>
        <taxon>Duplodnaviria</taxon>
        <taxon>Heunggongvirae</taxon>
        <taxon>Uroviricota</taxon>
        <taxon>Caudoviricetes</taxon>
        <taxon>Schitoviridae</taxon>
        <taxon>Mukerjeevirus</taxon>
        <taxon>Mukerjeevirus mv52B1</taxon>
    </lineage>
</organism>
<name>A0A2I7REK6_9CAUD</name>
<evidence type="ECO:0008006" key="3">
    <source>
        <dbReference type="Google" id="ProtNLM"/>
    </source>
</evidence>
<gene>
    <name evidence="1" type="ORF">NVP1169O_58</name>
</gene>
<dbReference type="EMBL" id="MG592536">
    <property type="protein sequence ID" value="AUR92086.1"/>
    <property type="molecule type" value="Genomic_DNA"/>
</dbReference>
<proteinExistence type="predicted"/>
<dbReference type="Proteomes" id="UP000267376">
    <property type="component" value="Segment"/>
</dbReference>
<keyword evidence="2" id="KW-1185">Reference proteome</keyword>
<reference evidence="1 2" key="1">
    <citation type="submission" date="2017-11" db="EMBL/GenBank/DDBJ databases">
        <title>A major lineage of nontailed dsDNA viruses as unrecognized killers of marine bacteria.</title>
        <authorList>
            <person name="Kauffman K.M."/>
            <person name="Hussain F.A."/>
            <person name="Yang J."/>
            <person name="Arevalo P."/>
            <person name="Brown J.M."/>
            <person name="Chang W.K."/>
            <person name="VanInsberghe D."/>
            <person name="Elsherbini J."/>
            <person name="Cutler M.B."/>
            <person name="Kelly L."/>
            <person name="Polz M.F."/>
        </authorList>
    </citation>
    <scope>NUCLEOTIDE SEQUENCE [LARGE SCALE GENOMIC DNA]</scope>
</reference>
<evidence type="ECO:0000313" key="1">
    <source>
        <dbReference type="EMBL" id="AUR92086.1"/>
    </source>
</evidence>